<evidence type="ECO:0000256" key="4">
    <source>
        <dbReference type="ARBA" id="ARBA00016337"/>
    </source>
</evidence>
<gene>
    <name evidence="12" type="ORF">I2F25_09835</name>
</gene>
<dbReference type="Pfam" id="PF02424">
    <property type="entry name" value="ApbE"/>
    <property type="match status" value="1"/>
</dbReference>
<keyword evidence="8" id="KW-0274">FAD</keyword>
<comment type="similarity">
    <text evidence="2">Belongs to the ApbE family.</text>
</comment>
<protein>
    <recommendedName>
        <fullName evidence="4">FAD:protein FMN transferase</fullName>
        <ecNumber evidence="3">2.7.1.180</ecNumber>
    </recommendedName>
    <alternativeName>
        <fullName evidence="10">Flavin transferase</fullName>
    </alternativeName>
</protein>
<dbReference type="InterPro" id="IPR003374">
    <property type="entry name" value="ApbE-like_sf"/>
</dbReference>
<evidence type="ECO:0000256" key="6">
    <source>
        <dbReference type="ARBA" id="ARBA00022679"/>
    </source>
</evidence>
<dbReference type="InterPro" id="IPR024932">
    <property type="entry name" value="ApbE"/>
</dbReference>
<dbReference type="EMBL" id="VTDN01000007">
    <property type="protein sequence ID" value="MEB5477339.1"/>
    <property type="molecule type" value="Genomic_DNA"/>
</dbReference>
<dbReference type="GO" id="GO:0016740">
    <property type="term" value="F:transferase activity"/>
    <property type="evidence" value="ECO:0007669"/>
    <property type="project" value="UniProtKB-KW"/>
</dbReference>
<evidence type="ECO:0000256" key="9">
    <source>
        <dbReference type="ARBA" id="ARBA00022842"/>
    </source>
</evidence>
<evidence type="ECO:0000256" key="2">
    <source>
        <dbReference type="ARBA" id="ARBA00008282"/>
    </source>
</evidence>
<keyword evidence="13" id="KW-1185">Reference proteome</keyword>
<evidence type="ECO:0000256" key="8">
    <source>
        <dbReference type="ARBA" id="ARBA00022827"/>
    </source>
</evidence>
<dbReference type="Gene3D" id="3.10.520.10">
    <property type="entry name" value="ApbE-like domains"/>
    <property type="match status" value="1"/>
</dbReference>
<dbReference type="PANTHER" id="PTHR30040">
    <property type="entry name" value="THIAMINE BIOSYNTHESIS LIPOPROTEIN APBE"/>
    <property type="match status" value="1"/>
</dbReference>
<sequence>MSEVDVHHIINRAYAIIQDVQNIMSFHHAESELSRLNSNAYQKIVTVHPWLYQVLCRAQKIYQYTHGLFDCTVASKLMQLEYLPVRHRHISQVIDQSAMQLLPDNQVRFLQPIAIDLGGIAKGFAVDLAIHWLNQRGIKNAVVNAGGDLRVLGQMNEQICIRNPNRPSEVKSIGLLSNGAIATSASYFTEKTWQGKKISHLIHPFTGESIVKNISFSVIASQAWLADALTKVVATSLNTNHPCLAKFGAHAVLTESF</sequence>
<dbReference type="Proteomes" id="UP001339883">
    <property type="component" value="Unassembled WGS sequence"/>
</dbReference>
<evidence type="ECO:0000256" key="10">
    <source>
        <dbReference type="ARBA" id="ARBA00031306"/>
    </source>
</evidence>
<keyword evidence="5" id="KW-0285">Flavoprotein</keyword>
<evidence type="ECO:0000313" key="12">
    <source>
        <dbReference type="EMBL" id="MEB5477339.1"/>
    </source>
</evidence>
<accession>A0ABU6DU11</accession>
<dbReference type="EC" id="2.7.1.180" evidence="3"/>
<keyword evidence="6 12" id="KW-0808">Transferase</keyword>
<name>A0ABU6DU11_9GAMM</name>
<comment type="catalytic activity">
    <reaction evidence="11">
        <text>L-threonyl-[protein] + FAD = FMN-L-threonyl-[protein] + AMP + H(+)</text>
        <dbReference type="Rhea" id="RHEA:36847"/>
        <dbReference type="Rhea" id="RHEA-COMP:11060"/>
        <dbReference type="Rhea" id="RHEA-COMP:11061"/>
        <dbReference type="ChEBI" id="CHEBI:15378"/>
        <dbReference type="ChEBI" id="CHEBI:30013"/>
        <dbReference type="ChEBI" id="CHEBI:57692"/>
        <dbReference type="ChEBI" id="CHEBI:74257"/>
        <dbReference type="ChEBI" id="CHEBI:456215"/>
        <dbReference type="EC" id="2.7.1.180"/>
    </reaction>
</comment>
<comment type="cofactor">
    <cofactor evidence="1">
        <name>Mg(2+)</name>
        <dbReference type="ChEBI" id="CHEBI:18420"/>
    </cofactor>
</comment>
<dbReference type="PANTHER" id="PTHR30040:SF2">
    <property type="entry name" value="FAD:PROTEIN FMN TRANSFERASE"/>
    <property type="match status" value="1"/>
</dbReference>
<keyword evidence="9" id="KW-0460">Magnesium</keyword>
<evidence type="ECO:0000256" key="5">
    <source>
        <dbReference type="ARBA" id="ARBA00022630"/>
    </source>
</evidence>
<evidence type="ECO:0000256" key="1">
    <source>
        <dbReference type="ARBA" id="ARBA00001946"/>
    </source>
</evidence>
<evidence type="ECO:0000256" key="11">
    <source>
        <dbReference type="ARBA" id="ARBA00048540"/>
    </source>
</evidence>
<comment type="caution">
    <text evidence="12">The sequence shown here is derived from an EMBL/GenBank/DDBJ whole genome shotgun (WGS) entry which is preliminary data.</text>
</comment>
<evidence type="ECO:0000256" key="3">
    <source>
        <dbReference type="ARBA" id="ARBA00011955"/>
    </source>
</evidence>
<evidence type="ECO:0000313" key="13">
    <source>
        <dbReference type="Proteomes" id="UP001339883"/>
    </source>
</evidence>
<proteinExistence type="inferred from homology"/>
<reference evidence="12 13" key="1">
    <citation type="submission" date="2019-08" db="EMBL/GenBank/DDBJ databases">
        <title>Five species of Acinetobacter isolated from floral nectar and animal pollinators.</title>
        <authorList>
            <person name="Hendry T.A."/>
        </authorList>
    </citation>
    <scope>NUCLEOTIDE SEQUENCE [LARGE SCALE GENOMIC DNA]</scope>
    <source>
        <strain evidence="12 13">MD18.27</strain>
    </source>
</reference>
<organism evidence="12 13">
    <name type="scientific">Acinetobacter pollinis</name>
    <dbReference type="NCBI Taxonomy" id="2605270"/>
    <lineage>
        <taxon>Bacteria</taxon>
        <taxon>Pseudomonadati</taxon>
        <taxon>Pseudomonadota</taxon>
        <taxon>Gammaproteobacteria</taxon>
        <taxon>Moraxellales</taxon>
        <taxon>Moraxellaceae</taxon>
        <taxon>Acinetobacter</taxon>
    </lineage>
</organism>
<keyword evidence="7" id="KW-0479">Metal-binding</keyword>
<dbReference type="SUPFAM" id="SSF143631">
    <property type="entry name" value="ApbE-like"/>
    <property type="match status" value="1"/>
</dbReference>
<evidence type="ECO:0000256" key="7">
    <source>
        <dbReference type="ARBA" id="ARBA00022723"/>
    </source>
</evidence>